<dbReference type="PANTHER" id="PTHR42924">
    <property type="entry name" value="EXONUCLEASE"/>
    <property type="match status" value="1"/>
</dbReference>
<name>A0ABY5DVX2_9ACTN</name>
<dbReference type="Proteomes" id="UP001056035">
    <property type="component" value="Chromosome"/>
</dbReference>
<keyword evidence="2" id="KW-0808">Transferase</keyword>
<dbReference type="Pfam" id="PF13263">
    <property type="entry name" value="PHP_C"/>
    <property type="match status" value="1"/>
</dbReference>
<dbReference type="PANTHER" id="PTHR42924:SF3">
    <property type="entry name" value="POLYMERASE_HISTIDINOL PHOSPHATASE N-TERMINAL DOMAIN-CONTAINING PROTEIN"/>
    <property type="match status" value="1"/>
</dbReference>
<dbReference type="CDD" id="cd07432">
    <property type="entry name" value="PHP_HisPPase"/>
    <property type="match status" value="1"/>
</dbReference>
<dbReference type="InterPro" id="IPR003141">
    <property type="entry name" value="Pol/His_phosphatase_N"/>
</dbReference>
<protein>
    <submittedName>
        <fullName evidence="4">PHP domain-containing protein</fullName>
    </submittedName>
</protein>
<evidence type="ECO:0000313" key="4">
    <source>
        <dbReference type="EMBL" id="UTI64800.1"/>
    </source>
</evidence>
<proteinExistence type="predicted"/>
<dbReference type="Gene3D" id="3.40.50.2000">
    <property type="entry name" value="Glycogen Phosphorylase B"/>
    <property type="match status" value="2"/>
</dbReference>
<dbReference type="InterPro" id="IPR028098">
    <property type="entry name" value="Glyco_trans_4-like_N"/>
</dbReference>
<feature type="domain" description="Polymerase/histidinol phosphatase N-terminal" evidence="3">
    <location>
        <begin position="406"/>
        <end position="472"/>
    </location>
</feature>
<dbReference type="InterPro" id="IPR016195">
    <property type="entry name" value="Pol/histidinol_Pase-like"/>
</dbReference>
<evidence type="ECO:0000313" key="5">
    <source>
        <dbReference type="Proteomes" id="UP001056035"/>
    </source>
</evidence>
<evidence type="ECO:0000256" key="1">
    <source>
        <dbReference type="ARBA" id="ARBA00022676"/>
    </source>
</evidence>
<dbReference type="EMBL" id="CP098502">
    <property type="protein sequence ID" value="UTI64800.1"/>
    <property type="molecule type" value="Genomic_DNA"/>
</dbReference>
<dbReference type="RefSeq" id="WP_254571498.1">
    <property type="nucleotide sequence ID" value="NZ_CP098502.1"/>
</dbReference>
<dbReference type="SUPFAM" id="SSF53756">
    <property type="entry name" value="UDP-Glycosyltransferase/glycogen phosphorylase"/>
    <property type="match status" value="1"/>
</dbReference>
<gene>
    <name evidence="4" type="ORF">NBH00_01000</name>
</gene>
<accession>A0ABY5DVX2</accession>
<evidence type="ECO:0000256" key="2">
    <source>
        <dbReference type="ARBA" id="ARBA00022679"/>
    </source>
</evidence>
<dbReference type="InterPro" id="IPR004013">
    <property type="entry name" value="PHP_dom"/>
</dbReference>
<dbReference type="Gene3D" id="3.20.20.140">
    <property type="entry name" value="Metal-dependent hydrolases"/>
    <property type="match status" value="1"/>
</dbReference>
<sequence length="637" mass="68502">MPLSPLSIAQVTPHAWESGHELNGLIARTSAELAARGHRVLIVAPSTSQRLVRDSRAAIRGGADLWADAPEGVRMVAVGEVVPAPIASQRRSPLPIDVTRTIEELLTTAPLDLCHVHEPFAPSASSAALRHSRALNVGTFHEPAERIVATQVARKLVDLVFGRLDARLASFQATADLLARHFPAAYQVLTPGADVPASAAAPRAEGPLRIAFVDEEERASLRVFLRALRRLDPALAFEVTVLSDRGASSSTPLRADLRERVRFLGTDGRDASTEAEVLAAADVCVFASDGSAPAPAAVLRAVAAGAVPLCSSLAVYEEVTGEGEHGLLFATSEPLTCAAQLTRLVREPELLDRLRGAGDAVRATLGWDRMTDELEAVYARTVARRHDPTGNPAVRARLEGRRRIDVDLHMHTDHSGDCATPVEVLLATARDQGLGAIAVTDHNEVSGAFDAQAKAAEYGVKIIIGEEVKTASQGEVIGLFLTEKIPRGMTLQETVAEIKRQGGLVYVPHPFDRMHAVPDYEHLLDIVEDIDAIEIYNPRVAIGSFNEEAERFAAKYRITAGAGSDSHVAQGLGSVRIHMPDFEGPEEFIEALAMAEIRTKPSSLLYVQALKFLETKATPAGARRARKARRVARAKKP</sequence>
<reference evidence="4 5" key="1">
    <citation type="submission" date="2022-06" db="EMBL/GenBank/DDBJ databases">
        <title>Paraconexibacter antarcticus.</title>
        <authorList>
            <person name="Kim C.S."/>
        </authorList>
    </citation>
    <scope>NUCLEOTIDE SEQUENCE [LARGE SCALE GENOMIC DNA]</scope>
    <source>
        <strain evidence="4 5">02-257</strain>
    </source>
</reference>
<organism evidence="4 5">
    <name type="scientific">Paraconexibacter antarcticus</name>
    <dbReference type="NCBI Taxonomy" id="2949664"/>
    <lineage>
        <taxon>Bacteria</taxon>
        <taxon>Bacillati</taxon>
        <taxon>Actinomycetota</taxon>
        <taxon>Thermoleophilia</taxon>
        <taxon>Solirubrobacterales</taxon>
        <taxon>Paraconexibacteraceae</taxon>
        <taxon>Paraconexibacter</taxon>
    </lineage>
</organism>
<keyword evidence="1" id="KW-0328">Glycosyltransferase</keyword>
<dbReference type="Pfam" id="PF13692">
    <property type="entry name" value="Glyco_trans_1_4"/>
    <property type="match status" value="1"/>
</dbReference>
<dbReference type="SMART" id="SM00481">
    <property type="entry name" value="POLIIIAc"/>
    <property type="match status" value="1"/>
</dbReference>
<dbReference type="CDD" id="cd03801">
    <property type="entry name" value="GT4_PimA-like"/>
    <property type="match status" value="1"/>
</dbReference>
<keyword evidence="5" id="KW-1185">Reference proteome</keyword>
<dbReference type="InterPro" id="IPR052018">
    <property type="entry name" value="PHP_domain"/>
</dbReference>
<evidence type="ECO:0000259" key="3">
    <source>
        <dbReference type="SMART" id="SM00481"/>
    </source>
</evidence>
<dbReference type="Pfam" id="PF02811">
    <property type="entry name" value="PHP"/>
    <property type="match status" value="1"/>
</dbReference>
<dbReference type="SUPFAM" id="SSF89550">
    <property type="entry name" value="PHP domain-like"/>
    <property type="match status" value="1"/>
</dbReference>
<dbReference type="Pfam" id="PF13439">
    <property type="entry name" value="Glyco_transf_4"/>
    <property type="match status" value="1"/>
</dbReference>